<dbReference type="CDD" id="cd00082">
    <property type="entry name" value="HisKA"/>
    <property type="match status" value="1"/>
</dbReference>
<organism evidence="10 11">
    <name type="scientific">Sphingobium olei</name>
    <dbReference type="NCBI Taxonomy" id="420955"/>
    <lineage>
        <taxon>Bacteria</taxon>
        <taxon>Pseudomonadati</taxon>
        <taxon>Pseudomonadota</taxon>
        <taxon>Alphaproteobacteria</taxon>
        <taxon>Sphingomonadales</taxon>
        <taxon>Sphingomonadaceae</taxon>
        <taxon>Sphingobium</taxon>
    </lineage>
</organism>
<dbReference type="Pfam" id="PF00512">
    <property type="entry name" value="HisKA"/>
    <property type="match status" value="1"/>
</dbReference>
<comment type="caution">
    <text evidence="10">The sequence shown here is derived from an EMBL/GenBank/DDBJ whole genome shotgun (WGS) entry which is preliminary data.</text>
</comment>
<keyword evidence="11" id="KW-1185">Reference proteome</keyword>
<dbReference type="PANTHER" id="PTHR43065">
    <property type="entry name" value="SENSOR HISTIDINE KINASE"/>
    <property type="match status" value="1"/>
</dbReference>
<proteinExistence type="predicted"/>
<evidence type="ECO:0000256" key="6">
    <source>
        <dbReference type="ARBA" id="ARBA00022777"/>
    </source>
</evidence>
<keyword evidence="5" id="KW-0547">Nucleotide-binding</keyword>
<keyword evidence="3" id="KW-0597">Phosphoprotein</keyword>
<dbReference type="PROSITE" id="PS50109">
    <property type="entry name" value="HIS_KIN"/>
    <property type="match status" value="1"/>
</dbReference>
<dbReference type="SMART" id="SM00388">
    <property type="entry name" value="HisKA"/>
    <property type="match status" value="1"/>
</dbReference>
<evidence type="ECO:0000256" key="7">
    <source>
        <dbReference type="ARBA" id="ARBA00022840"/>
    </source>
</evidence>
<evidence type="ECO:0000313" key="10">
    <source>
        <dbReference type="EMBL" id="MFD1105766.1"/>
    </source>
</evidence>
<dbReference type="PRINTS" id="PR00344">
    <property type="entry name" value="BCTRLSENSOR"/>
</dbReference>
<protein>
    <recommendedName>
        <fullName evidence="2">histidine kinase</fullName>
        <ecNumber evidence="2">2.7.13.3</ecNumber>
    </recommendedName>
</protein>
<dbReference type="Gene3D" id="1.10.287.130">
    <property type="match status" value="1"/>
</dbReference>
<dbReference type="InterPro" id="IPR004358">
    <property type="entry name" value="Sig_transdc_His_kin-like_C"/>
</dbReference>
<evidence type="ECO:0000256" key="1">
    <source>
        <dbReference type="ARBA" id="ARBA00000085"/>
    </source>
</evidence>
<dbReference type="Proteomes" id="UP001597203">
    <property type="component" value="Unassembled WGS sequence"/>
</dbReference>
<dbReference type="InterPro" id="IPR003594">
    <property type="entry name" value="HATPase_dom"/>
</dbReference>
<gene>
    <name evidence="10" type="ORF">ACFQ24_12915</name>
</gene>
<feature type="domain" description="Histidine kinase" evidence="9">
    <location>
        <begin position="147"/>
        <end position="368"/>
    </location>
</feature>
<evidence type="ECO:0000256" key="4">
    <source>
        <dbReference type="ARBA" id="ARBA00022679"/>
    </source>
</evidence>
<dbReference type="SUPFAM" id="SSF55874">
    <property type="entry name" value="ATPase domain of HSP90 chaperone/DNA topoisomerase II/histidine kinase"/>
    <property type="match status" value="1"/>
</dbReference>
<evidence type="ECO:0000256" key="5">
    <source>
        <dbReference type="ARBA" id="ARBA00022741"/>
    </source>
</evidence>
<dbReference type="InterPro" id="IPR005467">
    <property type="entry name" value="His_kinase_dom"/>
</dbReference>
<name>A0ABW3NZ55_9SPHN</name>
<dbReference type="RefSeq" id="WP_380911814.1">
    <property type="nucleotide sequence ID" value="NZ_JBHTLS010000127.1"/>
</dbReference>
<dbReference type="InterPro" id="IPR036890">
    <property type="entry name" value="HATPase_C_sf"/>
</dbReference>
<dbReference type="Gene3D" id="3.30.565.10">
    <property type="entry name" value="Histidine kinase-like ATPase, C-terminal domain"/>
    <property type="match status" value="1"/>
</dbReference>
<reference evidence="11" key="1">
    <citation type="journal article" date="2019" name="Int. J. Syst. Evol. Microbiol.">
        <title>The Global Catalogue of Microorganisms (GCM) 10K type strain sequencing project: providing services to taxonomists for standard genome sequencing and annotation.</title>
        <authorList>
            <consortium name="The Broad Institute Genomics Platform"/>
            <consortium name="The Broad Institute Genome Sequencing Center for Infectious Disease"/>
            <person name="Wu L."/>
            <person name="Ma J."/>
        </authorList>
    </citation>
    <scope>NUCLEOTIDE SEQUENCE [LARGE SCALE GENOMIC DNA]</scope>
    <source>
        <strain evidence="11">CCUG 54329</strain>
    </source>
</reference>
<accession>A0ABW3NZ55</accession>
<sequence>MTDILASVSRLRVQQDGPSLAEQMTALPVATLVVKPDNSIADANVRAETLLNMARSAIVGSDIARTIRIAEAGARFDIWHSNKPIAAYDIKVHAGRTAEMEVDLMIAPIVDHEGWRVISLHAQSQARKIGHRGSAGGARSAMGAAAILAHEIKNPLSGIRGAAQLLESSHDGRDAALTQLICNEVDRIAALIDRMQDFTTDRTLECHPGNIYPLIDRAAGIAAAGFAKNVRIIKHYDPSLPFANINEDALVQVMINLLKNAAEALEHVAKPRIRVETAFRHGVSVVMGGGKGSAVLPIEIVVVDNGPGVPEHILDHLFNPFITGKRDGQGLGLALVDKLVRDMSGFVQYARDAEAGESTFRILLPMGIAA</sequence>
<dbReference type="EMBL" id="JBHTLS010000127">
    <property type="protein sequence ID" value="MFD1105766.1"/>
    <property type="molecule type" value="Genomic_DNA"/>
</dbReference>
<keyword evidence="7" id="KW-0067">ATP-binding</keyword>
<evidence type="ECO:0000313" key="11">
    <source>
        <dbReference type="Proteomes" id="UP001597203"/>
    </source>
</evidence>
<comment type="catalytic activity">
    <reaction evidence="1">
        <text>ATP + protein L-histidine = ADP + protein N-phospho-L-histidine.</text>
        <dbReference type="EC" id="2.7.13.3"/>
    </reaction>
</comment>
<dbReference type="Pfam" id="PF02518">
    <property type="entry name" value="HATPase_c"/>
    <property type="match status" value="1"/>
</dbReference>
<keyword evidence="6" id="KW-0418">Kinase</keyword>
<dbReference type="PANTHER" id="PTHR43065:SF10">
    <property type="entry name" value="PEROXIDE STRESS-ACTIVATED HISTIDINE KINASE MAK3"/>
    <property type="match status" value="1"/>
</dbReference>
<dbReference type="InterPro" id="IPR003661">
    <property type="entry name" value="HisK_dim/P_dom"/>
</dbReference>
<evidence type="ECO:0000256" key="2">
    <source>
        <dbReference type="ARBA" id="ARBA00012438"/>
    </source>
</evidence>
<dbReference type="SMART" id="SM00387">
    <property type="entry name" value="HATPase_c"/>
    <property type="match status" value="1"/>
</dbReference>
<dbReference type="SUPFAM" id="SSF47384">
    <property type="entry name" value="Homodimeric domain of signal transducing histidine kinase"/>
    <property type="match status" value="1"/>
</dbReference>
<dbReference type="InterPro" id="IPR036097">
    <property type="entry name" value="HisK_dim/P_sf"/>
</dbReference>
<evidence type="ECO:0000256" key="8">
    <source>
        <dbReference type="ARBA" id="ARBA00023012"/>
    </source>
</evidence>
<evidence type="ECO:0000256" key="3">
    <source>
        <dbReference type="ARBA" id="ARBA00022553"/>
    </source>
</evidence>
<evidence type="ECO:0000259" key="9">
    <source>
        <dbReference type="PROSITE" id="PS50109"/>
    </source>
</evidence>
<keyword evidence="4" id="KW-0808">Transferase</keyword>
<keyword evidence="8" id="KW-0902">Two-component regulatory system</keyword>
<dbReference type="EC" id="2.7.13.3" evidence="2"/>